<evidence type="ECO:0000256" key="6">
    <source>
        <dbReference type="SAM" id="SignalP"/>
    </source>
</evidence>
<accession>A7SHC7</accession>
<organism evidence="9 10">
    <name type="scientific">Nematostella vectensis</name>
    <name type="common">Starlet sea anemone</name>
    <dbReference type="NCBI Taxonomy" id="45351"/>
    <lineage>
        <taxon>Eukaryota</taxon>
        <taxon>Metazoa</taxon>
        <taxon>Cnidaria</taxon>
        <taxon>Anthozoa</taxon>
        <taxon>Hexacorallia</taxon>
        <taxon>Actiniaria</taxon>
        <taxon>Edwardsiidae</taxon>
        <taxon>Nematostella</taxon>
    </lineage>
</organism>
<dbReference type="EMBL" id="DS469659">
    <property type="protein sequence ID" value="EDO36892.1"/>
    <property type="molecule type" value="Genomic_DNA"/>
</dbReference>
<dbReference type="PANTHER" id="PTHR12815">
    <property type="entry name" value="SORTING AND ASSEMBLY MACHINERY SAMM50 PROTEIN FAMILY MEMBER"/>
    <property type="match status" value="1"/>
</dbReference>
<proteinExistence type="inferred from homology"/>
<keyword evidence="4" id="KW-0812">Transmembrane</keyword>
<evidence type="ECO:0000259" key="7">
    <source>
        <dbReference type="Pfam" id="PF01103"/>
    </source>
</evidence>
<gene>
    <name evidence="9" type="ORF">NEMVEDRAFT_v1g118404</name>
    <name evidence="8" type="ORF">NEMVEDRAFT_v1g148279</name>
</gene>
<dbReference type="Pfam" id="PF01103">
    <property type="entry name" value="Omp85"/>
    <property type="match status" value="1"/>
</dbReference>
<evidence type="ECO:0000313" key="9">
    <source>
        <dbReference type="EMBL" id="EDO36892.1"/>
    </source>
</evidence>
<dbReference type="Proteomes" id="UP000001593">
    <property type="component" value="Unassembled WGS sequence"/>
</dbReference>
<reference evidence="9 10" key="1">
    <citation type="journal article" date="2007" name="Science">
        <title>Sea anemone genome reveals ancestral eumetazoan gene repertoire and genomic organization.</title>
        <authorList>
            <person name="Putnam N.H."/>
            <person name="Srivastava M."/>
            <person name="Hellsten U."/>
            <person name="Dirks B."/>
            <person name="Chapman J."/>
            <person name="Salamov A."/>
            <person name="Terry A."/>
            <person name="Shapiro H."/>
            <person name="Lindquist E."/>
            <person name="Kapitonov V.V."/>
            <person name="Jurka J."/>
            <person name="Genikhovich G."/>
            <person name="Grigoriev I.V."/>
            <person name="Lucas S.M."/>
            <person name="Steele R.E."/>
            <person name="Finnerty J.R."/>
            <person name="Technau U."/>
            <person name="Martindale M.Q."/>
            <person name="Rokhsar D.S."/>
        </authorList>
    </citation>
    <scope>NUCLEOTIDE SEQUENCE [LARGE SCALE GENOMIC DNA]</scope>
    <source>
        <strain evidence="9">CH2 x CH6</strain>
        <strain evidence="10">CH2 X CH6</strain>
    </source>
</reference>
<protein>
    <recommendedName>
        <fullName evidence="7">Bacterial surface antigen (D15) domain-containing protein</fullName>
    </recommendedName>
</protein>
<keyword evidence="6" id="KW-0732">Signal</keyword>
<keyword evidence="5" id="KW-0472">Membrane</keyword>
<dbReference type="EMBL" id="DS471737">
    <property type="protein sequence ID" value="EDO28303.1"/>
    <property type="molecule type" value="Genomic_DNA"/>
</dbReference>
<dbReference type="PANTHER" id="PTHR12815:SF18">
    <property type="entry name" value="SORTING AND ASSEMBLY MACHINERY COMPONENT 50 HOMOLOG"/>
    <property type="match status" value="1"/>
</dbReference>
<evidence type="ECO:0000256" key="3">
    <source>
        <dbReference type="ARBA" id="ARBA00022452"/>
    </source>
</evidence>
<evidence type="ECO:0000313" key="8">
    <source>
        <dbReference type="EMBL" id="EDO28303.1"/>
    </source>
</evidence>
<feature type="domain" description="Bacterial surface antigen (D15)" evidence="7">
    <location>
        <begin position="9"/>
        <end position="126"/>
    </location>
</feature>
<comment type="subcellular location">
    <subcellularLocation>
        <location evidence="1">Mitochondrion outer membrane</location>
        <topology evidence="1">Multi-pass membrane protein</topology>
    </subcellularLocation>
</comment>
<dbReference type="GO" id="GO:0005741">
    <property type="term" value="C:mitochondrial outer membrane"/>
    <property type="evidence" value="ECO:0007669"/>
    <property type="project" value="UniProtKB-SubCell"/>
</dbReference>
<dbReference type="eggNOG" id="KOG2602">
    <property type="taxonomic scope" value="Eukaryota"/>
</dbReference>
<keyword evidence="10" id="KW-1185">Reference proteome</keyword>
<dbReference type="STRING" id="45351.A7SHC7"/>
<evidence type="ECO:0000256" key="1">
    <source>
        <dbReference type="ARBA" id="ARBA00004374"/>
    </source>
</evidence>
<evidence type="ECO:0000256" key="2">
    <source>
        <dbReference type="ARBA" id="ARBA00010913"/>
    </source>
</evidence>
<dbReference type="AlphaFoldDB" id="A7SHC7"/>
<evidence type="ECO:0000256" key="5">
    <source>
        <dbReference type="ARBA" id="ARBA00023136"/>
    </source>
</evidence>
<sequence>MLIILHAFRFFLGGPLSVRGFQMKSLGPRSEGDSLGGDAYWAAGLHLYTPLPFRPGEGSFGDHIKTHGFINAGNLTQLNCTLPWRERLDPLRSGVRWSYGFGLVFILGVARVEVNYCLPKGVHSDDG</sequence>
<dbReference type="Gene3D" id="2.40.160.50">
    <property type="entry name" value="membrane protein fhac: a member of the omp85/tpsb transporter family"/>
    <property type="match status" value="1"/>
</dbReference>
<keyword evidence="3" id="KW-1134">Transmembrane beta strand</keyword>
<evidence type="ECO:0000313" key="10">
    <source>
        <dbReference type="Proteomes" id="UP000001593"/>
    </source>
</evidence>
<dbReference type="InterPro" id="IPR039910">
    <property type="entry name" value="D15-like"/>
</dbReference>
<dbReference type="InParanoid" id="A7SHC7"/>
<dbReference type="OMA" id="VXVISAS"/>
<name>A7SHC7_NEMVE</name>
<dbReference type="InterPro" id="IPR000184">
    <property type="entry name" value="Bac_surfAg_D15"/>
</dbReference>
<feature type="signal peptide" evidence="6">
    <location>
        <begin position="1"/>
        <end position="20"/>
    </location>
</feature>
<evidence type="ECO:0000256" key="4">
    <source>
        <dbReference type="ARBA" id="ARBA00022692"/>
    </source>
</evidence>
<dbReference type="KEGG" id="nve:5498721"/>
<feature type="chain" id="PRO_5010103591" description="Bacterial surface antigen (D15) domain-containing protein" evidence="6">
    <location>
        <begin position="21"/>
        <end position="127"/>
    </location>
</feature>
<comment type="similarity">
    <text evidence="2">Belongs to the SAM50/omp85 family.</text>
</comment>
<dbReference type="HOGENOM" id="CLU_161589_0_0_1"/>